<comment type="caution">
    <text evidence="2">The sequence shown here is derived from an EMBL/GenBank/DDBJ whole genome shotgun (WGS) entry which is preliminary data.</text>
</comment>
<sequence>MVAISKDESSRRWRRLAKLRTISSDLAMLHPLAIGVAAIIGDDGDIAGEHDAWRLSKSGLESKFHVEVPFVSRGDGDDKRRRWGREPRRGEVDSESEKTATGMASEMTDDDG</sequence>
<organism evidence="2 3">
    <name type="scientific">Ficus carica</name>
    <name type="common">Common fig</name>
    <dbReference type="NCBI Taxonomy" id="3494"/>
    <lineage>
        <taxon>Eukaryota</taxon>
        <taxon>Viridiplantae</taxon>
        <taxon>Streptophyta</taxon>
        <taxon>Embryophyta</taxon>
        <taxon>Tracheophyta</taxon>
        <taxon>Spermatophyta</taxon>
        <taxon>Magnoliopsida</taxon>
        <taxon>eudicotyledons</taxon>
        <taxon>Gunneridae</taxon>
        <taxon>Pentapetalae</taxon>
        <taxon>rosids</taxon>
        <taxon>fabids</taxon>
        <taxon>Rosales</taxon>
        <taxon>Moraceae</taxon>
        <taxon>Ficeae</taxon>
        <taxon>Ficus</taxon>
    </lineage>
</organism>
<gene>
    <name evidence="2" type="ORF">TIFTF001_030174</name>
</gene>
<name>A0AA88DSR8_FICCA</name>
<dbReference type="Proteomes" id="UP001187192">
    <property type="component" value="Unassembled WGS sequence"/>
</dbReference>
<protein>
    <submittedName>
        <fullName evidence="2">Uncharacterized protein</fullName>
    </submittedName>
</protein>
<feature type="region of interest" description="Disordered" evidence="1">
    <location>
        <begin position="71"/>
        <end position="112"/>
    </location>
</feature>
<dbReference type="AlphaFoldDB" id="A0AA88DSR8"/>
<proteinExistence type="predicted"/>
<dbReference type="EMBL" id="BTGU01000106">
    <property type="protein sequence ID" value="GMN61082.1"/>
    <property type="molecule type" value="Genomic_DNA"/>
</dbReference>
<accession>A0AA88DSR8</accession>
<feature type="compositionally biased region" description="Basic and acidic residues" evidence="1">
    <location>
        <begin position="74"/>
        <end position="98"/>
    </location>
</feature>
<keyword evidence="3" id="KW-1185">Reference proteome</keyword>
<reference evidence="2" key="1">
    <citation type="submission" date="2023-07" db="EMBL/GenBank/DDBJ databases">
        <title>draft genome sequence of fig (Ficus carica).</title>
        <authorList>
            <person name="Takahashi T."/>
            <person name="Nishimura K."/>
        </authorList>
    </citation>
    <scope>NUCLEOTIDE SEQUENCE</scope>
</reference>
<evidence type="ECO:0000256" key="1">
    <source>
        <dbReference type="SAM" id="MobiDB-lite"/>
    </source>
</evidence>
<evidence type="ECO:0000313" key="2">
    <source>
        <dbReference type="EMBL" id="GMN61082.1"/>
    </source>
</evidence>
<evidence type="ECO:0000313" key="3">
    <source>
        <dbReference type="Proteomes" id="UP001187192"/>
    </source>
</evidence>